<keyword evidence="4" id="KW-1185">Reference proteome</keyword>
<keyword evidence="1" id="KW-0812">Transmembrane</keyword>
<feature type="transmembrane region" description="Helical" evidence="1">
    <location>
        <begin position="263"/>
        <end position="280"/>
    </location>
</feature>
<comment type="caution">
    <text evidence="3">The sequence shown here is derived from an EMBL/GenBank/DDBJ whole genome shotgun (WGS) entry which is preliminary data.</text>
</comment>
<keyword evidence="1" id="KW-0472">Membrane</keyword>
<reference evidence="3 4" key="1">
    <citation type="journal article" date="2019" name="Nat. Plants">
        <title>Genome sequencing of Musa balbisiana reveals subgenome evolution and function divergence in polyploid bananas.</title>
        <authorList>
            <person name="Yao X."/>
        </authorList>
    </citation>
    <scope>NUCLEOTIDE SEQUENCE [LARGE SCALE GENOMIC DNA]</scope>
    <source>
        <strain evidence="4">cv. DH-PKW</strain>
        <tissue evidence="3">Leaves</tissue>
    </source>
</reference>
<evidence type="ECO:0008006" key="5">
    <source>
        <dbReference type="Google" id="ProtNLM"/>
    </source>
</evidence>
<dbReference type="EMBL" id="PYDT01000009">
    <property type="protein sequence ID" value="THU51891.1"/>
    <property type="molecule type" value="Genomic_DNA"/>
</dbReference>
<evidence type="ECO:0000256" key="1">
    <source>
        <dbReference type="SAM" id="Phobius"/>
    </source>
</evidence>
<keyword evidence="2" id="KW-0732">Signal</keyword>
<evidence type="ECO:0000256" key="2">
    <source>
        <dbReference type="SAM" id="SignalP"/>
    </source>
</evidence>
<evidence type="ECO:0000313" key="4">
    <source>
        <dbReference type="Proteomes" id="UP000317650"/>
    </source>
</evidence>
<accession>A0A4S8IT81</accession>
<dbReference type="STRING" id="52838.A0A4S8IT81"/>
<dbReference type="GO" id="GO:0009506">
    <property type="term" value="C:plasmodesma"/>
    <property type="evidence" value="ECO:0007669"/>
    <property type="project" value="TreeGrafter"/>
</dbReference>
<feature type="transmembrane region" description="Helical" evidence="1">
    <location>
        <begin position="503"/>
        <end position="525"/>
    </location>
</feature>
<dbReference type="AlphaFoldDB" id="A0A4S8IT81"/>
<feature type="transmembrane region" description="Helical" evidence="1">
    <location>
        <begin position="148"/>
        <end position="171"/>
    </location>
</feature>
<evidence type="ECO:0000313" key="3">
    <source>
        <dbReference type="EMBL" id="THU51891.1"/>
    </source>
</evidence>
<dbReference type="GO" id="GO:0005886">
    <property type="term" value="C:plasma membrane"/>
    <property type="evidence" value="ECO:0007669"/>
    <property type="project" value="TreeGrafter"/>
</dbReference>
<dbReference type="InterPro" id="IPR040283">
    <property type="entry name" value="DDB_G0292058-like"/>
</dbReference>
<sequence>MSMAFPGFPASLFLLPLMLVLCLPLSVSHAYSEIQKTPLPGGGLRDGYVLPRRYAAEVPPTGNLTVDNSSFILAADRTHRKDPLNGFKRYTGGWNISEQHYWASVGFTAVPLFAIAFVWFLVFGLVLLLSCCYYFCCRRRSYSYSRTAYALSLVLLILFTCAAIIGCIVLYTSQGKFHSSTSKTVDYVVGQANFTVDNLRNFSESLAEAKKITVDQVFLPADVQSEIDSLKTKVNSSATELADRTLDNSRKISGVLDRVRLDLIIIAAVMLLLTFVGFLLSILGLQFLVYVLVVVGWILVTGTFILCGVFLLLHNVVADTCVAMNEWVDHPHAHTALDDILPCVDVATANESLYRSREVTFRLVSVVNQVIVNVSNGNFPPALVPLYYNQSGPLMPTLCNPYTPDLNNRTCTAGEVDFNNASQVWKGYVCQSAVVSGSEICTTVGRVTPSIYNQMTAAVTVSRGLYYYVPFLTQLEDCSFVRETFTAIHENNCPGLEQNSKRVYIGLVMVSGAVMLSLIFWVIYARERRHRTYNKQFLVETGRPHLPLQEKVP</sequence>
<name>A0A4S8IT81_MUSBA</name>
<protein>
    <recommendedName>
        <fullName evidence="5">Transmembrane protein</fullName>
    </recommendedName>
</protein>
<feature type="chain" id="PRO_5021026415" description="Transmembrane protein" evidence="2">
    <location>
        <begin position="31"/>
        <end position="553"/>
    </location>
</feature>
<gene>
    <name evidence="3" type="ORF">C4D60_Mb06t35840</name>
</gene>
<feature type="transmembrane region" description="Helical" evidence="1">
    <location>
        <begin position="112"/>
        <end position="136"/>
    </location>
</feature>
<organism evidence="3 4">
    <name type="scientific">Musa balbisiana</name>
    <name type="common">Banana</name>
    <dbReference type="NCBI Taxonomy" id="52838"/>
    <lineage>
        <taxon>Eukaryota</taxon>
        <taxon>Viridiplantae</taxon>
        <taxon>Streptophyta</taxon>
        <taxon>Embryophyta</taxon>
        <taxon>Tracheophyta</taxon>
        <taxon>Spermatophyta</taxon>
        <taxon>Magnoliopsida</taxon>
        <taxon>Liliopsida</taxon>
        <taxon>Zingiberales</taxon>
        <taxon>Musaceae</taxon>
        <taxon>Musa</taxon>
    </lineage>
</organism>
<feature type="signal peptide" evidence="2">
    <location>
        <begin position="1"/>
        <end position="30"/>
    </location>
</feature>
<keyword evidence="1" id="KW-1133">Transmembrane helix</keyword>
<dbReference type="PANTHER" id="PTHR31414">
    <property type="entry name" value="TRANSMEMBRANE PROTEIN DDB_G0292058"/>
    <property type="match status" value="1"/>
</dbReference>
<feature type="transmembrane region" description="Helical" evidence="1">
    <location>
        <begin position="287"/>
        <end position="313"/>
    </location>
</feature>
<proteinExistence type="predicted"/>
<dbReference type="PANTHER" id="PTHR31414:SF15">
    <property type="entry name" value="PLASMA MEMBRANE FUSION PROTEIN"/>
    <property type="match status" value="1"/>
</dbReference>
<dbReference type="Proteomes" id="UP000317650">
    <property type="component" value="Chromosome 6"/>
</dbReference>